<dbReference type="InterPro" id="IPR040807">
    <property type="entry name" value="DUF5522"/>
</dbReference>
<proteinExistence type="predicted"/>
<dbReference type="GeneID" id="17282229"/>
<sequence>MCDDIEDCCASSEIASRHDAAVAAGNPTYNDPKTGYSVFTATALAARKKCCGCGCRHCPFNHAAVPVQRRAAKIQTPALLRGSLVELDADAGIDVLLWSGGKDSLLAARALCREHGNKRRLVLLTTFDAGSRQVAHQEVQIDAICEQAESLDLPLVGCPLVPHIPYGTRLDEALRLVQRSAPAPVARVCTGDLHLEHVAAWREERIGPAVRALGATLHCPLWQAPYESLMRDLEASGTPCRVCAQTGGAVAVGDLFSAQFVSSLPPGVDAFGENGEFHTLAEVWAASRLSPFSIKNVKDPKAQGAKGPCCM</sequence>
<accession>A0A0D3KMH4</accession>
<dbReference type="SUPFAM" id="SSF52402">
    <property type="entry name" value="Adenine nucleotide alpha hydrolases-like"/>
    <property type="match status" value="1"/>
</dbReference>
<evidence type="ECO:0000256" key="5">
    <source>
        <dbReference type="ARBA" id="ARBA00048108"/>
    </source>
</evidence>
<keyword evidence="8" id="KW-1185">Reference proteome</keyword>
<dbReference type="Pfam" id="PF01902">
    <property type="entry name" value="Diphthami_syn_2"/>
    <property type="match status" value="1"/>
</dbReference>
<dbReference type="GO" id="GO:0017178">
    <property type="term" value="F:diphthine-ammonia ligase activity"/>
    <property type="evidence" value="ECO:0007669"/>
    <property type="project" value="UniProtKB-EC"/>
</dbReference>
<dbReference type="PANTHER" id="PTHR21037">
    <property type="entry name" value="39S RIBOSOMAL PROTEIN L14, MITOCHONDRIAL"/>
    <property type="match status" value="1"/>
</dbReference>
<evidence type="ECO:0000256" key="3">
    <source>
        <dbReference type="ARBA" id="ARBA00029814"/>
    </source>
</evidence>
<dbReference type="Proteomes" id="UP000013827">
    <property type="component" value="Unassembled WGS sequence"/>
</dbReference>
<dbReference type="EC" id="6.3.1.14" evidence="1"/>
<dbReference type="Gene3D" id="3.40.50.620">
    <property type="entry name" value="HUPs"/>
    <property type="match status" value="1"/>
</dbReference>
<dbReference type="KEGG" id="ehx:EMIHUDRAFT_201307"/>
<dbReference type="OMA" id="CCASSEI"/>
<feature type="domain" description="Diphthamide synthase" evidence="6">
    <location>
        <begin position="96"/>
        <end position="280"/>
    </location>
</feature>
<dbReference type="InterPro" id="IPR014729">
    <property type="entry name" value="Rossmann-like_a/b/a_fold"/>
</dbReference>
<dbReference type="RefSeq" id="XP_005789388.1">
    <property type="nucleotide sequence ID" value="XM_005789331.1"/>
</dbReference>
<dbReference type="PaxDb" id="2903-EOD36959"/>
<dbReference type="EnsemblProtists" id="EOD36959">
    <property type="protein sequence ID" value="EOD36959"/>
    <property type="gene ID" value="EMIHUDRAFT_201307"/>
</dbReference>
<comment type="catalytic activity">
    <reaction evidence="5">
        <text>diphthine-[translation elongation factor 2] + NH4(+) + ATP = diphthamide-[translation elongation factor 2] + AMP + diphosphate + H(+)</text>
        <dbReference type="Rhea" id="RHEA:19753"/>
        <dbReference type="Rhea" id="RHEA-COMP:10172"/>
        <dbReference type="Rhea" id="RHEA-COMP:10174"/>
        <dbReference type="ChEBI" id="CHEBI:15378"/>
        <dbReference type="ChEBI" id="CHEBI:16692"/>
        <dbReference type="ChEBI" id="CHEBI:28938"/>
        <dbReference type="ChEBI" id="CHEBI:30616"/>
        <dbReference type="ChEBI" id="CHEBI:33019"/>
        <dbReference type="ChEBI" id="CHEBI:82696"/>
        <dbReference type="ChEBI" id="CHEBI:456215"/>
        <dbReference type="EC" id="6.3.1.14"/>
    </reaction>
</comment>
<reference evidence="8" key="1">
    <citation type="journal article" date="2013" name="Nature">
        <title>Pan genome of the phytoplankton Emiliania underpins its global distribution.</title>
        <authorList>
            <person name="Read B.A."/>
            <person name="Kegel J."/>
            <person name="Klute M.J."/>
            <person name="Kuo A."/>
            <person name="Lefebvre S.C."/>
            <person name="Maumus F."/>
            <person name="Mayer C."/>
            <person name="Miller J."/>
            <person name="Monier A."/>
            <person name="Salamov A."/>
            <person name="Young J."/>
            <person name="Aguilar M."/>
            <person name="Claverie J.M."/>
            <person name="Frickenhaus S."/>
            <person name="Gonzalez K."/>
            <person name="Herman E.K."/>
            <person name="Lin Y.C."/>
            <person name="Napier J."/>
            <person name="Ogata H."/>
            <person name="Sarno A.F."/>
            <person name="Shmutz J."/>
            <person name="Schroeder D."/>
            <person name="de Vargas C."/>
            <person name="Verret F."/>
            <person name="von Dassow P."/>
            <person name="Valentin K."/>
            <person name="Van de Peer Y."/>
            <person name="Wheeler G."/>
            <person name="Dacks J.B."/>
            <person name="Delwiche C.F."/>
            <person name="Dyhrman S.T."/>
            <person name="Glockner G."/>
            <person name="John U."/>
            <person name="Richards T."/>
            <person name="Worden A.Z."/>
            <person name="Zhang X."/>
            <person name="Grigoriev I.V."/>
            <person name="Allen A.E."/>
            <person name="Bidle K."/>
            <person name="Borodovsky M."/>
            <person name="Bowler C."/>
            <person name="Brownlee C."/>
            <person name="Cock J.M."/>
            <person name="Elias M."/>
            <person name="Gladyshev V.N."/>
            <person name="Groth M."/>
            <person name="Guda C."/>
            <person name="Hadaegh A."/>
            <person name="Iglesias-Rodriguez M.D."/>
            <person name="Jenkins J."/>
            <person name="Jones B.M."/>
            <person name="Lawson T."/>
            <person name="Leese F."/>
            <person name="Lindquist E."/>
            <person name="Lobanov A."/>
            <person name="Lomsadze A."/>
            <person name="Malik S.B."/>
            <person name="Marsh M.E."/>
            <person name="Mackinder L."/>
            <person name="Mock T."/>
            <person name="Mueller-Roeber B."/>
            <person name="Pagarete A."/>
            <person name="Parker M."/>
            <person name="Probert I."/>
            <person name="Quesneville H."/>
            <person name="Raines C."/>
            <person name="Rensing S.A."/>
            <person name="Riano-Pachon D.M."/>
            <person name="Richier S."/>
            <person name="Rokitta S."/>
            <person name="Shiraiwa Y."/>
            <person name="Soanes D.M."/>
            <person name="van der Giezen M."/>
            <person name="Wahlund T.M."/>
            <person name="Williams B."/>
            <person name="Wilson W."/>
            <person name="Wolfe G."/>
            <person name="Wurch L.L."/>
        </authorList>
    </citation>
    <scope>NUCLEOTIDE SEQUENCE</scope>
</reference>
<reference evidence="7" key="2">
    <citation type="submission" date="2024-10" db="UniProtKB">
        <authorList>
            <consortium name="EnsemblProtists"/>
        </authorList>
    </citation>
    <scope>IDENTIFICATION</scope>
</reference>
<evidence type="ECO:0000256" key="2">
    <source>
        <dbReference type="ARBA" id="ARBA00018426"/>
    </source>
</evidence>
<evidence type="ECO:0000313" key="8">
    <source>
        <dbReference type="Proteomes" id="UP000013827"/>
    </source>
</evidence>
<evidence type="ECO:0000313" key="7">
    <source>
        <dbReference type="EnsemblProtists" id="EOD36959"/>
    </source>
</evidence>
<dbReference type="HOGENOM" id="CLU_895550_0_0_1"/>
<dbReference type="eggNOG" id="ENOG502S4BH">
    <property type="taxonomic scope" value="Eukaryota"/>
</dbReference>
<evidence type="ECO:0000259" key="6">
    <source>
        <dbReference type="Pfam" id="PF01902"/>
    </source>
</evidence>
<dbReference type="AlphaFoldDB" id="A0A0D3KMH4"/>
<organism evidence="7 8">
    <name type="scientific">Emiliania huxleyi (strain CCMP1516)</name>
    <dbReference type="NCBI Taxonomy" id="280463"/>
    <lineage>
        <taxon>Eukaryota</taxon>
        <taxon>Haptista</taxon>
        <taxon>Haptophyta</taxon>
        <taxon>Prymnesiophyceae</taxon>
        <taxon>Isochrysidales</taxon>
        <taxon>Noelaerhabdaceae</taxon>
        <taxon>Emiliania</taxon>
    </lineage>
</organism>
<dbReference type="PANTHER" id="PTHR21037:SF2">
    <property type="entry name" value="SIMILAR TO NOVEL PROTEIN"/>
    <property type="match status" value="1"/>
</dbReference>
<protein>
    <recommendedName>
        <fullName evidence="2">Diphthine--ammonia ligase</fullName>
        <ecNumber evidence="1">6.3.1.14</ecNumber>
    </recommendedName>
    <alternativeName>
        <fullName evidence="3">Diphthamide synthase</fullName>
    </alternativeName>
    <alternativeName>
        <fullName evidence="4">Diphthamide synthetase</fullName>
    </alternativeName>
</protein>
<evidence type="ECO:0000256" key="1">
    <source>
        <dbReference type="ARBA" id="ARBA00012089"/>
    </source>
</evidence>
<dbReference type="InterPro" id="IPR002761">
    <property type="entry name" value="Diphthami_syn_dom"/>
</dbReference>
<name>A0A0D3KMH4_EMIH1</name>
<evidence type="ECO:0000256" key="4">
    <source>
        <dbReference type="ARBA" id="ARBA00031552"/>
    </source>
</evidence>
<dbReference type="Pfam" id="PF17653">
    <property type="entry name" value="DUF5522"/>
    <property type="match status" value="1"/>
</dbReference>